<accession>A0A3N6M5E4</accession>
<keyword evidence="6" id="KW-1185">Reference proteome</keyword>
<reference evidence="5 6" key="1">
    <citation type="submission" date="2018-10" db="EMBL/GenBank/DDBJ databases">
        <title>Natrarchaeobius chitinivorans gen. nov., sp. nov., and Natrarchaeobius haloalkaliphilus sp. nov., alkaliphilic, chitin-utilizing haloarchaea from hypersaline alkaline lakes.</title>
        <authorList>
            <person name="Sorokin D.Y."/>
            <person name="Elcheninov A.G."/>
            <person name="Kostrikina N.A."/>
            <person name="Bale N.J."/>
            <person name="Sinninghe Damste J.S."/>
            <person name="Khijniak T.V."/>
            <person name="Kublanov I.V."/>
            <person name="Toshchakov S.V."/>
        </authorList>
    </citation>
    <scope>NUCLEOTIDE SEQUENCE [LARGE SCALE GENOMIC DNA]</scope>
    <source>
        <strain evidence="5 6">AArcht4T</strain>
    </source>
</reference>
<dbReference type="OrthoDB" id="27447at2157"/>
<gene>
    <name evidence="5" type="ORF">EA473_20900</name>
</gene>
<feature type="domain" description="HVO-0513-like N-terminal" evidence="4">
    <location>
        <begin position="18"/>
        <end position="147"/>
    </location>
</feature>
<feature type="domain" description="HTH bat-type" evidence="3">
    <location>
        <begin position="162"/>
        <end position="212"/>
    </location>
</feature>
<dbReference type="EMBL" id="REGA01000027">
    <property type="protein sequence ID" value="RQG90491.1"/>
    <property type="molecule type" value="Genomic_DNA"/>
</dbReference>
<evidence type="ECO:0000259" key="3">
    <source>
        <dbReference type="Pfam" id="PF04967"/>
    </source>
</evidence>
<comment type="caution">
    <text evidence="5">The sequence shown here is derived from an EMBL/GenBank/DDBJ whole genome shotgun (WGS) entry which is preliminary data.</text>
</comment>
<protein>
    <submittedName>
        <fullName evidence="5">Helix-turn-helix domain-containing protein</fullName>
    </submittedName>
</protein>
<keyword evidence="2" id="KW-0804">Transcription</keyword>
<evidence type="ECO:0000259" key="4">
    <source>
        <dbReference type="Pfam" id="PF24278"/>
    </source>
</evidence>
<dbReference type="Proteomes" id="UP000282323">
    <property type="component" value="Unassembled WGS sequence"/>
</dbReference>
<evidence type="ECO:0000256" key="1">
    <source>
        <dbReference type="ARBA" id="ARBA00023015"/>
    </source>
</evidence>
<dbReference type="InterPro" id="IPR056493">
    <property type="entry name" value="HVO_0513_N"/>
</dbReference>
<dbReference type="PANTHER" id="PTHR34236:SF1">
    <property type="entry name" value="DIMETHYL SULFOXIDE REDUCTASE TRANSCRIPTIONAL ACTIVATOR"/>
    <property type="match status" value="1"/>
</dbReference>
<dbReference type="RefSeq" id="WP_124197486.1">
    <property type="nucleotide sequence ID" value="NZ_REGA01000027.1"/>
</dbReference>
<dbReference type="InterPro" id="IPR007050">
    <property type="entry name" value="HTH_bacterioopsin"/>
</dbReference>
<dbReference type="AlphaFoldDB" id="A0A3N6M5E4"/>
<keyword evidence="1" id="KW-0805">Transcription regulation</keyword>
<dbReference type="Pfam" id="PF04967">
    <property type="entry name" value="HTH_10"/>
    <property type="match status" value="1"/>
</dbReference>
<organism evidence="5 6">
    <name type="scientific">Natrarchaeobius chitinivorans</name>
    <dbReference type="NCBI Taxonomy" id="1679083"/>
    <lineage>
        <taxon>Archaea</taxon>
        <taxon>Methanobacteriati</taxon>
        <taxon>Methanobacteriota</taxon>
        <taxon>Stenosarchaea group</taxon>
        <taxon>Halobacteria</taxon>
        <taxon>Halobacteriales</taxon>
        <taxon>Natrialbaceae</taxon>
        <taxon>Natrarchaeobius</taxon>
    </lineage>
</organism>
<sequence length="223" mass="24401">MKYVRLTLDAGGQEAEIHPMFDVLINAAYVDRALALHWTFVGDELGMMHYVEGSRGQFRETLERIPEVTDYALTPDDGGSFYAYVRDSTTEPVREMFGPIQRCPAVVLPPVEYADGTVSYAVFGPPDEIQGALERFPPQIDVTVSAVSGLSALAGTVESSVTDRQREALETALEVGYYEVPREANHEAVAEEIGCAPSTAAEHLRRGEANVLHAAIDGPMRWA</sequence>
<name>A0A3N6M5E4_NATCH</name>
<evidence type="ECO:0000313" key="6">
    <source>
        <dbReference type="Proteomes" id="UP000282323"/>
    </source>
</evidence>
<proteinExistence type="predicted"/>
<evidence type="ECO:0000313" key="5">
    <source>
        <dbReference type="EMBL" id="RQG90491.1"/>
    </source>
</evidence>
<dbReference type="PANTHER" id="PTHR34236">
    <property type="entry name" value="DIMETHYL SULFOXIDE REDUCTASE TRANSCRIPTIONAL ACTIVATOR"/>
    <property type="match status" value="1"/>
</dbReference>
<evidence type="ECO:0000256" key="2">
    <source>
        <dbReference type="ARBA" id="ARBA00023163"/>
    </source>
</evidence>
<dbReference type="Pfam" id="PF24278">
    <property type="entry name" value="HVO_0513_N"/>
    <property type="match status" value="1"/>
</dbReference>